<dbReference type="OrthoDB" id="414243at2759"/>
<dbReference type="InterPro" id="IPR050213">
    <property type="entry name" value="GST_superfamily"/>
</dbReference>
<evidence type="ECO:0000313" key="4">
    <source>
        <dbReference type="Proteomes" id="UP000318571"/>
    </source>
</evidence>
<dbReference type="InterPro" id="IPR036249">
    <property type="entry name" value="Thioredoxin-like_sf"/>
</dbReference>
<dbReference type="Gene3D" id="3.40.30.10">
    <property type="entry name" value="Glutaredoxin"/>
    <property type="match status" value="1"/>
</dbReference>
<dbReference type="PANTHER" id="PTHR11571">
    <property type="entry name" value="GLUTATHIONE S-TRANSFERASE"/>
    <property type="match status" value="1"/>
</dbReference>
<dbReference type="Gene3D" id="1.20.1050.10">
    <property type="match status" value="1"/>
</dbReference>
<dbReference type="Pfam" id="PF13409">
    <property type="entry name" value="GST_N_2"/>
    <property type="match status" value="1"/>
</dbReference>
<proteinExistence type="predicted"/>
<accession>A0A553P3T1</accession>
<evidence type="ECO:0000259" key="2">
    <source>
        <dbReference type="PROSITE" id="PS50405"/>
    </source>
</evidence>
<dbReference type="CDD" id="cd03192">
    <property type="entry name" value="GST_C_Sigma_like"/>
    <property type="match status" value="1"/>
</dbReference>
<evidence type="ECO:0000313" key="3">
    <source>
        <dbReference type="EMBL" id="TRY72349.1"/>
    </source>
</evidence>
<dbReference type="InterPro" id="IPR004045">
    <property type="entry name" value="Glutathione_S-Trfase_N"/>
</dbReference>
<dbReference type="SUPFAM" id="SSF47616">
    <property type="entry name" value="GST C-terminal domain-like"/>
    <property type="match status" value="1"/>
</dbReference>
<evidence type="ECO:0000259" key="1">
    <source>
        <dbReference type="PROSITE" id="PS50404"/>
    </source>
</evidence>
<sequence>MAPSVKLAYFPLRGRAELIRLILEAKGISYQEELVASDKWGPKKDSMPFRSLPVLHWDGEVIGQSLTIARFVAKKAGLAGNTDIEQARADAIVDAVSDIAPKLFEIKNKDESSKPAAVQGFVDNNLTTILSISENLLKNRGGKFITGNKLSYGDIAIFNLIDLFLTKEVMTGFGFGHVLEAINKLIKNHPLTYGVYNTVKNQPKIAEYLTKRPSYPF</sequence>
<dbReference type="EMBL" id="VCGU01000008">
    <property type="protein sequence ID" value="TRY72349.1"/>
    <property type="molecule type" value="Genomic_DNA"/>
</dbReference>
<dbReference type="PROSITE" id="PS50404">
    <property type="entry name" value="GST_NTER"/>
    <property type="match status" value="1"/>
</dbReference>
<dbReference type="SUPFAM" id="SSF52833">
    <property type="entry name" value="Thioredoxin-like"/>
    <property type="match status" value="1"/>
</dbReference>
<feature type="domain" description="GST C-terminal" evidence="2">
    <location>
        <begin position="82"/>
        <end position="217"/>
    </location>
</feature>
<protein>
    <recommendedName>
        <fullName evidence="5">Glutathione transferase</fullName>
    </recommendedName>
</protein>
<dbReference type="Pfam" id="PF14497">
    <property type="entry name" value="GST_C_3"/>
    <property type="match status" value="1"/>
</dbReference>
<reference evidence="3 4" key="1">
    <citation type="journal article" date="2018" name="Nat. Ecol. Evol.">
        <title>Genomic signatures of mitonuclear coevolution across populations of Tigriopus californicus.</title>
        <authorList>
            <person name="Barreto F.S."/>
            <person name="Watson E.T."/>
            <person name="Lima T.G."/>
            <person name="Willett C.S."/>
            <person name="Edmands S."/>
            <person name="Li W."/>
            <person name="Burton R.S."/>
        </authorList>
    </citation>
    <scope>NUCLEOTIDE SEQUENCE [LARGE SCALE GENOMIC DNA]</scope>
    <source>
        <strain evidence="3 4">San Diego</strain>
    </source>
</reference>
<gene>
    <name evidence="3" type="ORF">TCAL_08165</name>
</gene>
<dbReference type="SFLD" id="SFLDG01205">
    <property type="entry name" value="AMPS.1"/>
    <property type="match status" value="1"/>
</dbReference>
<keyword evidence="4" id="KW-1185">Reference proteome</keyword>
<dbReference type="InterPro" id="IPR036282">
    <property type="entry name" value="Glutathione-S-Trfase_C_sf"/>
</dbReference>
<dbReference type="OMA" id="TITICRY"/>
<evidence type="ECO:0008006" key="5">
    <source>
        <dbReference type="Google" id="ProtNLM"/>
    </source>
</evidence>
<dbReference type="Proteomes" id="UP000318571">
    <property type="component" value="Chromosome 7"/>
</dbReference>
<dbReference type="GO" id="GO:0006749">
    <property type="term" value="P:glutathione metabolic process"/>
    <property type="evidence" value="ECO:0007669"/>
    <property type="project" value="TreeGrafter"/>
</dbReference>
<dbReference type="InterPro" id="IPR004046">
    <property type="entry name" value="GST_C"/>
</dbReference>
<organism evidence="3 4">
    <name type="scientific">Tigriopus californicus</name>
    <name type="common">Marine copepod</name>
    <dbReference type="NCBI Taxonomy" id="6832"/>
    <lineage>
        <taxon>Eukaryota</taxon>
        <taxon>Metazoa</taxon>
        <taxon>Ecdysozoa</taxon>
        <taxon>Arthropoda</taxon>
        <taxon>Crustacea</taxon>
        <taxon>Multicrustacea</taxon>
        <taxon>Hexanauplia</taxon>
        <taxon>Copepoda</taxon>
        <taxon>Harpacticoida</taxon>
        <taxon>Harpacticidae</taxon>
        <taxon>Tigriopus</taxon>
    </lineage>
</organism>
<dbReference type="STRING" id="6832.A0A553P3T1"/>
<dbReference type="GO" id="GO:0004364">
    <property type="term" value="F:glutathione transferase activity"/>
    <property type="evidence" value="ECO:0007669"/>
    <property type="project" value="TreeGrafter"/>
</dbReference>
<dbReference type="InterPro" id="IPR040079">
    <property type="entry name" value="Glutathione_S-Trfase"/>
</dbReference>
<dbReference type="AlphaFoldDB" id="A0A553P3T1"/>
<dbReference type="SFLD" id="SFLDS00019">
    <property type="entry name" value="Glutathione_Transferase_(cytos"/>
    <property type="match status" value="1"/>
</dbReference>
<feature type="domain" description="GST N-terminal" evidence="1">
    <location>
        <begin position="3"/>
        <end position="80"/>
    </location>
</feature>
<dbReference type="CDD" id="cd03039">
    <property type="entry name" value="GST_N_Sigma_like"/>
    <property type="match status" value="1"/>
</dbReference>
<dbReference type="PROSITE" id="PS50405">
    <property type="entry name" value="GST_CTER"/>
    <property type="match status" value="1"/>
</dbReference>
<dbReference type="SFLD" id="SFLDG00363">
    <property type="entry name" value="AMPS_(cytGST):_Alpha-__Mu-__Pi"/>
    <property type="match status" value="1"/>
</dbReference>
<dbReference type="InterPro" id="IPR010987">
    <property type="entry name" value="Glutathione-S-Trfase_C-like"/>
</dbReference>
<name>A0A553P3T1_TIGCA</name>
<comment type="caution">
    <text evidence="3">The sequence shown here is derived from an EMBL/GenBank/DDBJ whole genome shotgun (WGS) entry which is preliminary data.</text>
</comment>
<dbReference type="PANTHER" id="PTHR11571:SF150">
    <property type="entry name" value="GLUTATHIONE S-TRANSFERASE"/>
    <property type="match status" value="1"/>
</dbReference>